<reference evidence="2" key="2">
    <citation type="submission" date="2021-08" db="EMBL/GenBank/DDBJ databases">
        <authorList>
            <person name="Tani A."/>
            <person name="Ola A."/>
            <person name="Ogura Y."/>
            <person name="Katsura K."/>
            <person name="Hayashi T."/>
        </authorList>
    </citation>
    <scope>NUCLEOTIDE SEQUENCE</scope>
    <source>
        <strain evidence="2">DSM 19015</strain>
    </source>
</reference>
<sequence length="34" mass="3469">MATILHALDRTSELLAALVPTAGAIAAYGFLPSL</sequence>
<keyword evidence="1" id="KW-0472">Membrane</keyword>
<comment type="caution">
    <text evidence="2">The sequence shown here is derived from an EMBL/GenBank/DDBJ whole genome shotgun (WGS) entry which is preliminary data.</text>
</comment>
<dbReference type="EMBL" id="BPQP01000019">
    <property type="protein sequence ID" value="GJD94141.1"/>
    <property type="molecule type" value="Genomic_DNA"/>
</dbReference>
<dbReference type="Proteomes" id="UP001055125">
    <property type="component" value="Unassembled WGS sequence"/>
</dbReference>
<keyword evidence="3" id="KW-1185">Reference proteome</keyword>
<reference evidence="2" key="1">
    <citation type="journal article" date="2021" name="Front. Microbiol.">
        <title>Comprehensive Comparative Genomics and Phenotyping of Methylobacterium Species.</title>
        <authorList>
            <person name="Alessa O."/>
            <person name="Ogura Y."/>
            <person name="Fujitani Y."/>
            <person name="Takami H."/>
            <person name="Hayashi T."/>
            <person name="Sahin N."/>
            <person name="Tani A."/>
        </authorList>
    </citation>
    <scope>NUCLEOTIDE SEQUENCE</scope>
    <source>
        <strain evidence="2">DSM 19015</strain>
    </source>
</reference>
<accession>A0ABQ4RTM7</accession>
<evidence type="ECO:0000256" key="1">
    <source>
        <dbReference type="SAM" id="Phobius"/>
    </source>
</evidence>
<feature type="transmembrane region" description="Helical" evidence="1">
    <location>
        <begin position="12"/>
        <end position="31"/>
    </location>
</feature>
<protein>
    <submittedName>
        <fullName evidence="2">Uncharacterized protein</fullName>
    </submittedName>
</protein>
<name>A0ABQ4RTM7_9HYPH</name>
<gene>
    <name evidence="2" type="ORF">OCOJLMKI_1343</name>
</gene>
<proteinExistence type="predicted"/>
<keyword evidence="1" id="KW-1133">Transmembrane helix</keyword>
<evidence type="ECO:0000313" key="2">
    <source>
        <dbReference type="EMBL" id="GJD94141.1"/>
    </source>
</evidence>
<organism evidence="2 3">
    <name type="scientific">Methylobacterium iners</name>
    <dbReference type="NCBI Taxonomy" id="418707"/>
    <lineage>
        <taxon>Bacteria</taxon>
        <taxon>Pseudomonadati</taxon>
        <taxon>Pseudomonadota</taxon>
        <taxon>Alphaproteobacteria</taxon>
        <taxon>Hyphomicrobiales</taxon>
        <taxon>Methylobacteriaceae</taxon>
        <taxon>Methylobacterium</taxon>
    </lineage>
</organism>
<evidence type="ECO:0000313" key="3">
    <source>
        <dbReference type="Proteomes" id="UP001055125"/>
    </source>
</evidence>
<keyword evidence="1" id="KW-0812">Transmembrane</keyword>